<accession>A0A6V8LZG7</accession>
<dbReference type="RefSeq" id="WP_173086395.1">
    <property type="nucleotide sequence ID" value="NZ_BLTE01000017.1"/>
</dbReference>
<keyword evidence="1" id="KW-0411">Iron-sulfur</keyword>
<evidence type="ECO:0000256" key="2">
    <source>
        <dbReference type="SAM" id="SignalP"/>
    </source>
</evidence>
<sequence>MPIDRRLFLACAAGAGAGLAAGLALPALKRQPPPPAPDMDPGPYARQRFLDHWNCTQAVMESLAGPGGLSPEHARLVSTPFAAGMWGGLTCGAVTGALMALGLRLGRAEDADGPGTDRCKAAARALLANLGASHGRLDCSALLGVDMATDEGIALAASRGLFKSRCPVLVESCAREAWKLLA</sequence>
<keyword evidence="2" id="KW-0732">Signal</keyword>
<feature type="chain" id="PRO_5028933826" description="C_GCAxxG_C_C family redox protein" evidence="2">
    <location>
        <begin position="21"/>
        <end position="182"/>
    </location>
</feature>
<organism evidence="3 4">
    <name type="scientific">Fundidesulfovibrio magnetotacticus</name>
    <dbReference type="NCBI Taxonomy" id="2730080"/>
    <lineage>
        <taxon>Bacteria</taxon>
        <taxon>Pseudomonadati</taxon>
        <taxon>Thermodesulfobacteriota</taxon>
        <taxon>Desulfovibrionia</taxon>
        <taxon>Desulfovibrionales</taxon>
        <taxon>Desulfovibrionaceae</taxon>
        <taxon>Fundidesulfovibrio</taxon>
    </lineage>
</organism>
<protein>
    <recommendedName>
        <fullName evidence="5">C_GCAxxG_C_C family redox protein</fullName>
    </recommendedName>
</protein>
<comment type="caution">
    <text evidence="3">The sequence shown here is derived from an EMBL/GenBank/DDBJ whole genome shotgun (WGS) entry which is preliminary data.</text>
</comment>
<reference evidence="3 4" key="1">
    <citation type="submission" date="2020-04" db="EMBL/GenBank/DDBJ databases">
        <authorList>
            <consortium name="Desulfovibrio sp. FSS-1 genome sequencing consortium"/>
            <person name="Shimoshige H."/>
            <person name="Kobayashi H."/>
            <person name="Maekawa T."/>
        </authorList>
    </citation>
    <scope>NUCLEOTIDE SEQUENCE [LARGE SCALE GENOMIC DNA]</scope>
    <source>
        <strain evidence="3 4">SIID29052-01</strain>
    </source>
</reference>
<dbReference type="Proteomes" id="UP000494245">
    <property type="component" value="Unassembled WGS sequence"/>
</dbReference>
<keyword evidence="1" id="KW-0479">Metal-binding</keyword>
<gene>
    <name evidence="3" type="ORF">NNJEOMEG_03272</name>
</gene>
<proteinExistence type="predicted"/>
<keyword evidence="4" id="KW-1185">Reference proteome</keyword>
<reference evidence="3 4" key="2">
    <citation type="submission" date="2020-05" db="EMBL/GenBank/DDBJ databases">
        <title>Draft genome sequence of Desulfovibrio sp. strainFSS-1.</title>
        <authorList>
            <person name="Shimoshige H."/>
            <person name="Kobayashi H."/>
            <person name="Maekawa T."/>
        </authorList>
    </citation>
    <scope>NUCLEOTIDE SEQUENCE [LARGE SCALE GENOMIC DNA]</scope>
    <source>
        <strain evidence="3 4">SIID29052-01</strain>
    </source>
</reference>
<evidence type="ECO:0000313" key="3">
    <source>
        <dbReference type="EMBL" id="GFK95409.1"/>
    </source>
</evidence>
<evidence type="ECO:0000313" key="4">
    <source>
        <dbReference type="Proteomes" id="UP000494245"/>
    </source>
</evidence>
<keyword evidence="1" id="KW-0408">Iron</keyword>
<evidence type="ECO:0000256" key="1">
    <source>
        <dbReference type="ARBA" id="ARBA00023014"/>
    </source>
</evidence>
<dbReference type="EMBL" id="BLTE01000017">
    <property type="protein sequence ID" value="GFK95409.1"/>
    <property type="molecule type" value="Genomic_DNA"/>
</dbReference>
<name>A0A6V8LZG7_9BACT</name>
<feature type="signal peptide" evidence="2">
    <location>
        <begin position="1"/>
        <end position="20"/>
    </location>
</feature>
<dbReference type="InterPro" id="IPR006311">
    <property type="entry name" value="TAT_signal"/>
</dbReference>
<dbReference type="GO" id="GO:0051536">
    <property type="term" value="F:iron-sulfur cluster binding"/>
    <property type="evidence" value="ECO:0007669"/>
    <property type="project" value="UniProtKB-KW"/>
</dbReference>
<dbReference type="PROSITE" id="PS51318">
    <property type="entry name" value="TAT"/>
    <property type="match status" value="1"/>
</dbReference>
<dbReference type="InterPro" id="IPR010181">
    <property type="entry name" value="CGCAxxGCC_motif"/>
</dbReference>
<evidence type="ECO:0008006" key="5">
    <source>
        <dbReference type="Google" id="ProtNLM"/>
    </source>
</evidence>
<dbReference type="Pfam" id="PF09719">
    <property type="entry name" value="C_GCAxxG_C_C"/>
    <property type="match status" value="1"/>
</dbReference>
<dbReference type="AlphaFoldDB" id="A0A6V8LZG7"/>